<dbReference type="EMBL" id="MN740684">
    <property type="protein sequence ID" value="QHU07468.1"/>
    <property type="molecule type" value="Genomic_DNA"/>
</dbReference>
<dbReference type="SMART" id="SM00518">
    <property type="entry name" value="AP2Ec"/>
    <property type="match status" value="1"/>
</dbReference>
<evidence type="ECO:0000313" key="2">
    <source>
        <dbReference type="EMBL" id="QHU07468.1"/>
    </source>
</evidence>
<dbReference type="GO" id="GO:0008081">
    <property type="term" value="F:phosphoric diester hydrolase activity"/>
    <property type="evidence" value="ECO:0007669"/>
    <property type="project" value="TreeGrafter"/>
</dbReference>
<protein>
    <recommendedName>
        <fullName evidence="1">Xylose isomerase-like TIM barrel domain-containing protein</fullName>
    </recommendedName>
</protein>
<evidence type="ECO:0000259" key="1">
    <source>
        <dbReference type="Pfam" id="PF01261"/>
    </source>
</evidence>
<dbReference type="PANTHER" id="PTHR21445">
    <property type="entry name" value="ENDONUCLEASE IV ENDODEOXYRIBONUCLEASE IV"/>
    <property type="match status" value="1"/>
</dbReference>
<dbReference type="GO" id="GO:0003677">
    <property type="term" value="F:DNA binding"/>
    <property type="evidence" value="ECO:0007669"/>
    <property type="project" value="InterPro"/>
</dbReference>
<sequence>MNYIGAHINKDGSILNTISKITANNGNAIQIFASSPMNSSLPDLDKFKKESKEIINYCNKNDFKVVVHGSYVINLANTKINKRYVEIQDRWWIKLLIAELDACEIINGIGVVVHVGKYTTSTEEDGFNNMYLAIKYILKYLKENKYNSKLIIETPAGVGTELLVGYDKFIKFYDKFDNDDKKNLGICLDTAHIWSSGYNLVDYYNNMKKYHKDILVIHYNNSKMDKGSKVDRHETILEGKISYNDMKKFLLALEKKPIIILEKPSNRLNEDISFIKKVI</sequence>
<dbReference type="Pfam" id="PF01261">
    <property type="entry name" value="AP_endonuc_2"/>
    <property type="match status" value="1"/>
</dbReference>
<dbReference type="PANTHER" id="PTHR21445:SF0">
    <property type="entry name" value="APURINIC-APYRIMIDINIC ENDONUCLEASE"/>
    <property type="match status" value="1"/>
</dbReference>
<dbReference type="InterPro" id="IPR001719">
    <property type="entry name" value="AP_endonuc_2"/>
</dbReference>
<dbReference type="InterPro" id="IPR036237">
    <property type="entry name" value="Xyl_isomerase-like_sf"/>
</dbReference>
<dbReference type="SUPFAM" id="SSF51658">
    <property type="entry name" value="Xylose isomerase-like"/>
    <property type="match status" value="1"/>
</dbReference>
<dbReference type="InterPro" id="IPR013022">
    <property type="entry name" value="Xyl_isomerase-like_TIM-brl"/>
</dbReference>
<dbReference type="AlphaFoldDB" id="A0A6C0JU87"/>
<organism evidence="2">
    <name type="scientific">viral metagenome</name>
    <dbReference type="NCBI Taxonomy" id="1070528"/>
    <lineage>
        <taxon>unclassified sequences</taxon>
        <taxon>metagenomes</taxon>
        <taxon>organismal metagenomes</taxon>
    </lineage>
</organism>
<dbReference type="GO" id="GO:0003906">
    <property type="term" value="F:DNA-(apurinic or apyrimidinic site) endonuclease activity"/>
    <property type="evidence" value="ECO:0007669"/>
    <property type="project" value="TreeGrafter"/>
</dbReference>
<dbReference type="PROSITE" id="PS51432">
    <property type="entry name" value="AP_NUCLEASE_F2_4"/>
    <property type="match status" value="1"/>
</dbReference>
<dbReference type="Gene3D" id="3.20.20.150">
    <property type="entry name" value="Divalent-metal-dependent TIM barrel enzymes"/>
    <property type="match status" value="1"/>
</dbReference>
<feature type="domain" description="Xylose isomerase-like TIM barrel" evidence="1">
    <location>
        <begin position="27"/>
        <end position="277"/>
    </location>
</feature>
<accession>A0A6C0JU87</accession>
<proteinExistence type="predicted"/>
<dbReference type="GO" id="GO:0008270">
    <property type="term" value="F:zinc ion binding"/>
    <property type="evidence" value="ECO:0007669"/>
    <property type="project" value="InterPro"/>
</dbReference>
<name>A0A6C0JU87_9ZZZZ</name>
<reference evidence="2" key="1">
    <citation type="journal article" date="2020" name="Nature">
        <title>Giant virus diversity and host interactions through global metagenomics.</title>
        <authorList>
            <person name="Schulz F."/>
            <person name="Roux S."/>
            <person name="Paez-Espino D."/>
            <person name="Jungbluth S."/>
            <person name="Walsh D.A."/>
            <person name="Denef V.J."/>
            <person name="McMahon K.D."/>
            <person name="Konstantinidis K.T."/>
            <person name="Eloe-Fadrosh E.A."/>
            <person name="Kyrpides N.C."/>
            <person name="Woyke T."/>
        </authorList>
    </citation>
    <scope>NUCLEOTIDE SEQUENCE</scope>
    <source>
        <strain evidence="2">GVMAG-S-1040241-154</strain>
    </source>
</reference>
<dbReference type="GO" id="GO:0006284">
    <property type="term" value="P:base-excision repair"/>
    <property type="evidence" value="ECO:0007669"/>
    <property type="project" value="TreeGrafter"/>
</dbReference>